<protein>
    <submittedName>
        <fullName evidence="1">Uncharacterized protein</fullName>
    </submittedName>
</protein>
<feature type="non-terminal residue" evidence="1">
    <location>
        <position position="1"/>
    </location>
</feature>
<keyword evidence="2" id="KW-1185">Reference proteome</keyword>
<evidence type="ECO:0000313" key="1">
    <source>
        <dbReference type="EMBL" id="GMS85812.1"/>
    </source>
</evidence>
<feature type="non-terminal residue" evidence="1">
    <location>
        <position position="67"/>
    </location>
</feature>
<dbReference type="AlphaFoldDB" id="A0AAV5SR13"/>
<name>A0AAV5SR13_9BILA</name>
<dbReference type="EMBL" id="BTSX01000002">
    <property type="protein sequence ID" value="GMS85812.1"/>
    <property type="molecule type" value="Genomic_DNA"/>
</dbReference>
<dbReference type="Proteomes" id="UP001432027">
    <property type="component" value="Unassembled WGS sequence"/>
</dbReference>
<comment type="caution">
    <text evidence="1">The sequence shown here is derived from an EMBL/GenBank/DDBJ whole genome shotgun (WGS) entry which is preliminary data.</text>
</comment>
<proteinExistence type="predicted"/>
<sequence>EAVVLNLALDILRIETMAVACANVSTGGDKRRMKDIFKDTQTRIERIAEHAIAWDQEALRNSWPQIG</sequence>
<accession>A0AAV5SR13</accession>
<evidence type="ECO:0000313" key="2">
    <source>
        <dbReference type="Proteomes" id="UP001432027"/>
    </source>
</evidence>
<reference evidence="1" key="1">
    <citation type="submission" date="2023-10" db="EMBL/GenBank/DDBJ databases">
        <title>Genome assembly of Pristionchus species.</title>
        <authorList>
            <person name="Yoshida K."/>
            <person name="Sommer R.J."/>
        </authorList>
    </citation>
    <scope>NUCLEOTIDE SEQUENCE</scope>
    <source>
        <strain evidence="1">RS0144</strain>
    </source>
</reference>
<gene>
    <name evidence="1" type="ORF">PENTCL1PPCAC_7987</name>
</gene>
<organism evidence="1 2">
    <name type="scientific">Pristionchus entomophagus</name>
    <dbReference type="NCBI Taxonomy" id="358040"/>
    <lineage>
        <taxon>Eukaryota</taxon>
        <taxon>Metazoa</taxon>
        <taxon>Ecdysozoa</taxon>
        <taxon>Nematoda</taxon>
        <taxon>Chromadorea</taxon>
        <taxon>Rhabditida</taxon>
        <taxon>Rhabditina</taxon>
        <taxon>Diplogasteromorpha</taxon>
        <taxon>Diplogasteroidea</taxon>
        <taxon>Neodiplogasteridae</taxon>
        <taxon>Pristionchus</taxon>
    </lineage>
</organism>